<dbReference type="EMBL" id="DXAK01000022">
    <property type="protein sequence ID" value="HJA06403.1"/>
    <property type="molecule type" value="Genomic_DNA"/>
</dbReference>
<feature type="domain" description="Peptidase M24 C-terminal" evidence="6">
    <location>
        <begin position="553"/>
        <end position="613"/>
    </location>
</feature>
<evidence type="ECO:0000259" key="5">
    <source>
        <dbReference type="Pfam" id="PF01321"/>
    </source>
</evidence>
<evidence type="ECO:0000256" key="1">
    <source>
        <dbReference type="ARBA" id="ARBA00008766"/>
    </source>
</evidence>
<dbReference type="SUPFAM" id="SSF55920">
    <property type="entry name" value="Creatinase/aminopeptidase"/>
    <property type="match status" value="1"/>
</dbReference>
<evidence type="ECO:0000259" key="4">
    <source>
        <dbReference type="Pfam" id="PF00557"/>
    </source>
</evidence>
<sequence length="613" mass="69892">MKVNNYADDYAIKNVSDRIDALRAEMKREGVDIYIVPSTDYHHSEYVGEYFKARQFMTGFTGSAGTAVFTKDKACLWTDGRYFIQAEKELRGSKVSLYKMGEPGVDTIESFLKKELPKNGVIGFDGQCTGISEGIVYDRIAKEKQGGLRYAHDLVGRVWKDRPPLSKESAFLLEERYAGENVRSKLRRVRERMDEEQADIHLLSSLDDIAWLLNIRGNDIAYCPLVLSHLLLYKDRVELFADGDKFPAEVRDVFQKNNIIVRPYKEIIEAVSSLPGDSTILLDTERTSYALYKLIPQDACVVEKENPEVLMKCVKNDTEVRNIKKAHIKDAVAHTKFLYWLKKEILDCSFGQTGVLTEISVSEKLEQFREKQSGYLGASFAPISAFAEHGAVVHYSATKESNAPLGTGKLLLMDTGGHYFEGSTDITRTVALGEISLKEKEDFTLVVRAMLHLMNTVFLYGCSGANLDCIPREIFWQKRVNFNHGTGHGVGYLTNVHEAPINFRWREGRTPAPVLEKNMIITDEPGLYVEGSHGIRIENELLVCEDEKNEYGQFMRFEPLTLVPVDLDAILPERMTHEEREMLNEYHKNVFQTVSPYLDEEERIWLEIYTRPV</sequence>
<evidence type="ECO:0000259" key="6">
    <source>
        <dbReference type="Pfam" id="PF16188"/>
    </source>
</evidence>
<evidence type="ECO:0000256" key="3">
    <source>
        <dbReference type="ARBA" id="ARBA00022801"/>
    </source>
</evidence>
<comment type="caution">
    <text evidence="7">The sequence shown here is derived from an EMBL/GenBank/DDBJ whole genome shotgun (WGS) entry which is preliminary data.</text>
</comment>
<evidence type="ECO:0000256" key="2">
    <source>
        <dbReference type="ARBA" id="ARBA00022723"/>
    </source>
</evidence>
<dbReference type="Pfam" id="PF00557">
    <property type="entry name" value="Peptidase_M24"/>
    <property type="match status" value="1"/>
</dbReference>
<name>A0A9D2H8B7_9FIRM</name>
<keyword evidence="3" id="KW-0378">Hydrolase</keyword>
<dbReference type="SUPFAM" id="SSF53092">
    <property type="entry name" value="Creatinase/prolidase N-terminal domain"/>
    <property type="match status" value="1"/>
</dbReference>
<dbReference type="InterPro" id="IPR029149">
    <property type="entry name" value="Creatin/AminoP/Spt16_N"/>
</dbReference>
<dbReference type="Proteomes" id="UP000824223">
    <property type="component" value="Unassembled WGS sequence"/>
</dbReference>
<dbReference type="InterPro" id="IPR050422">
    <property type="entry name" value="X-Pro_aminopeptidase_P"/>
</dbReference>
<proteinExistence type="inferred from homology"/>
<organism evidence="7 8">
    <name type="scientific">Candidatus Mediterraneibacter pullicola</name>
    <dbReference type="NCBI Taxonomy" id="2838682"/>
    <lineage>
        <taxon>Bacteria</taxon>
        <taxon>Bacillati</taxon>
        <taxon>Bacillota</taxon>
        <taxon>Clostridia</taxon>
        <taxon>Lachnospirales</taxon>
        <taxon>Lachnospiraceae</taxon>
        <taxon>Mediterraneibacter</taxon>
    </lineage>
</organism>
<dbReference type="Pfam" id="PF16189">
    <property type="entry name" value="Creatinase_N_2"/>
    <property type="match status" value="1"/>
</dbReference>
<dbReference type="InterPro" id="IPR000994">
    <property type="entry name" value="Pept_M24"/>
</dbReference>
<dbReference type="PANTHER" id="PTHR43763:SF6">
    <property type="entry name" value="XAA-PRO AMINOPEPTIDASE 1"/>
    <property type="match status" value="1"/>
</dbReference>
<dbReference type="GO" id="GO:0005737">
    <property type="term" value="C:cytoplasm"/>
    <property type="evidence" value="ECO:0007669"/>
    <property type="project" value="UniProtKB-ARBA"/>
</dbReference>
<dbReference type="Pfam" id="PF16188">
    <property type="entry name" value="Peptidase_M24_C"/>
    <property type="match status" value="1"/>
</dbReference>
<keyword evidence="7" id="KW-0031">Aminopeptidase</keyword>
<evidence type="ECO:0000313" key="7">
    <source>
        <dbReference type="EMBL" id="HJA06403.1"/>
    </source>
</evidence>
<feature type="domain" description="Creatinase N-terminal" evidence="5">
    <location>
        <begin position="18"/>
        <end position="131"/>
    </location>
</feature>
<keyword evidence="2" id="KW-0479">Metal-binding</keyword>
<dbReference type="Gene3D" id="3.40.350.10">
    <property type="entry name" value="Creatinase/prolidase N-terminal domain"/>
    <property type="match status" value="2"/>
</dbReference>
<protein>
    <submittedName>
        <fullName evidence="7">Aminopeptidase P family N-terminal domain-containing protein</fullName>
    </submittedName>
</protein>
<dbReference type="FunFam" id="3.40.350.10:FF:000003">
    <property type="entry name" value="Xaa-pro aminopeptidase P"/>
    <property type="match status" value="1"/>
</dbReference>
<dbReference type="FunFam" id="3.90.230.10:FF:000009">
    <property type="entry name" value="xaa-Pro aminopeptidase 2"/>
    <property type="match status" value="1"/>
</dbReference>
<dbReference type="InterPro" id="IPR036005">
    <property type="entry name" value="Creatinase/aminopeptidase-like"/>
</dbReference>
<reference evidence="7" key="2">
    <citation type="submission" date="2021-04" db="EMBL/GenBank/DDBJ databases">
        <authorList>
            <person name="Gilroy R."/>
        </authorList>
    </citation>
    <scope>NUCLEOTIDE SEQUENCE</scope>
    <source>
        <strain evidence="7">ChiSjej2B20-11307</strain>
    </source>
</reference>
<dbReference type="PANTHER" id="PTHR43763">
    <property type="entry name" value="XAA-PRO AMINOPEPTIDASE 1"/>
    <property type="match status" value="1"/>
</dbReference>
<evidence type="ECO:0000313" key="8">
    <source>
        <dbReference type="Proteomes" id="UP000824223"/>
    </source>
</evidence>
<dbReference type="Gene3D" id="3.90.230.10">
    <property type="entry name" value="Creatinase/methionine aminopeptidase superfamily"/>
    <property type="match status" value="1"/>
</dbReference>
<dbReference type="InterPro" id="IPR032416">
    <property type="entry name" value="Peptidase_M24_C"/>
</dbReference>
<dbReference type="AlphaFoldDB" id="A0A9D2H8B7"/>
<dbReference type="GO" id="GO:0004177">
    <property type="term" value="F:aminopeptidase activity"/>
    <property type="evidence" value="ECO:0007669"/>
    <property type="project" value="UniProtKB-KW"/>
</dbReference>
<dbReference type="InterPro" id="IPR000587">
    <property type="entry name" value="Creatinase_N"/>
</dbReference>
<feature type="domain" description="Peptidase M24" evidence="4">
    <location>
        <begin position="322"/>
        <end position="543"/>
    </location>
</feature>
<dbReference type="Pfam" id="PF01321">
    <property type="entry name" value="Creatinase_N"/>
    <property type="match status" value="1"/>
</dbReference>
<keyword evidence="7" id="KW-0645">Protease</keyword>
<accession>A0A9D2H8B7</accession>
<comment type="similarity">
    <text evidence="1">Belongs to the peptidase M24B family.</text>
</comment>
<gene>
    <name evidence="7" type="ORF">H9798_04545</name>
</gene>
<reference evidence="7" key="1">
    <citation type="journal article" date="2021" name="PeerJ">
        <title>Extensive microbial diversity within the chicken gut microbiome revealed by metagenomics and culture.</title>
        <authorList>
            <person name="Gilroy R."/>
            <person name="Ravi A."/>
            <person name="Getino M."/>
            <person name="Pursley I."/>
            <person name="Horton D.L."/>
            <person name="Alikhan N.F."/>
            <person name="Baker D."/>
            <person name="Gharbi K."/>
            <person name="Hall N."/>
            <person name="Watson M."/>
            <person name="Adriaenssens E.M."/>
            <person name="Foster-Nyarko E."/>
            <person name="Jarju S."/>
            <person name="Secka A."/>
            <person name="Antonio M."/>
            <person name="Oren A."/>
            <person name="Chaudhuri R.R."/>
            <person name="La Ragione R."/>
            <person name="Hildebrand F."/>
            <person name="Pallen M.J."/>
        </authorList>
    </citation>
    <scope>NUCLEOTIDE SEQUENCE</scope>
    <source>
        <strain evidence="7">ChiSjej2B20-11307</strain>
    </source>
</reference>
<dbReference type="GO" id="GO:0046872">
    <property type="term" value="F:metal ion binding"/>
    <property type="evidence" value="ECO:0007669"/>
    <property type="project" value="UniProtKB-KW"/>
</dbReference>